<dbReference type="GO" id="GO:0005794">
    <property type="term" value="C:Golgi apparatus"/>
    <property type="evidence" value="ECO:0007669"/>
    <property type="project" value="UniProtKB-SubCell"/>
</dbReference>
<evidence type="ECO:0000256" key="17">
    <source>
        <dbReference type="ARBA" id="ARBA00023180"/>
    </source>
</evidence>
<dbReference type="Gene3D" id="3.40.630.10">
    <property type="entry name" value="Zn peptidases"/>
    <property type="match status" value="2"/>
</dbReference>
<evidence type="ECO:0000256" key="19">
    <source>
        <dbReference type="ARBA" id="ARBA00025833"/>
    </source>
</evidence>
<evidence type="ECO:0000256" key="4">
    <source>
        <dbReference type="ARBA" id="ARBA00004613"/>
    </source>
</evidence>
<dbReference type="GO" id="GO:0005764">
    <property type="term" value="C:lysosome"/>
    <property type="evidence" value="ECO:0007669"/>
    <property type="project" value="UniProtKB-SubCell"/>
</dbReference>
<dbReference type="GO" id="GO:0006508">
    <property type="term" value="P:proteolysis"/>
    <property type="evidence" value="ECO:0007669"/>
    <property type="project" value="UniProtKB-KW"/>
</dbReference>
<keyword evidence="13" id="KW-0862">Zinc</keyword>
<dbReference type="GO" id="GO:0004180">
    <property type="term" value="F:carboxypeptidase activity"/>
    <property type="evidence" value="ECO:0007669"/>
    <property type="project" value="UniProtKB-KW"/>
</dbReference>
<keyword evidence="15" id="KW-0482">Metalloprotease</keyword>
<keyword evidence="18" id="KW-0458">Lysosome</keyword>
<gene>
    <name evidence="22" type="ORF">METZ01_LOCUS116164</name>
</gene>
<accession>A0A381XFC2</accession>
<dbReference type="PANTHER" id="PTHR12053">
    <property type="entry name" value="PROTEASE FAMILY M28 PLASMA GLUTAMATE CARBOXYPEPTIDASE-RELATED"/>
    <property type="match status" value="1"/>
</dbReference>
<protein>
    <recommendedName>
        <fullName evidence="5">Carboxypeptidase Q</fullName>
    </recommendedName>
    <alternativeName>
        <fullName evidence="20">Plasma glutamate carboxypeptidase</fullName>
    </alternativeName>
</protein>
<comment type="subunit">
    <text evidence="19">Homodimer. The monomeric form is inactive while the homodimer is active.</text>
</comment>
<evidence type="ECO:0000256" key="5">
    <source>
        <dbReference type="ARBA" id="ARBA00014116"/>
    </source>
</evidence>
<keyword evidence="8" id="KW-0645">Protease</keyword>
<feature type="domain" description="Peptidase M28" evidence="21">
    <location>
        <begin position="301"/>
        <end position="404"/>
    </location>
</feature>
<dbReference type="Gene3D" id="3.50.30.30">
    <property type="match status" value="1"/>
</dbReference>
<feature type="non-terminal residue" evidence="22">
    <location>
        <position position="1"/>
    </location>
</feature>
<organism evidence="22">
    <name type="scientific">marine metagenome</name>
    <dbReference type="NCBI Taxonomy" id="408172"/>
    <lineage>
        <taxon>unclassified sequences</taxon>
        <taxon>metagenomes</taxon>
        <taxon>ecological metagenomes</taxon>
    </lineage>
</organism>
<comment type="subcellular location">
    <subcellularLocation>
        <location evidence="1">Endoplasmic reticulum</location>
    </subcellularLocation>
    <subcellularLocation>
        <location evidence="3">Golgi apparatus</location>
    </subcellularLocation>
    <subcellularLocation>
        <location evidence="2">Lysosome</location>
    </subcellularLocation>
    <subcellularLocation>
        <location evidence="4">Secreted</location>
    </subcellularLocation>
</comment>
<keyword evidence="14" id="KW-0333">Golgi apparatus</keyword>
<evidence type="ECO:0000256" key="14">
    <source>
        <dbReference type="ARBA" id="ARBA00023034"/>
    </source>
</evidence>
<sequence length="412" mass="45189">VTKSYGGLSFVAVLSLLSTPAAVQEPVYWDVVDRIRSEGFDNSHVMDSAGYLADVIGPRLTGSPNMRQAQEWALARMTEFGLSGVEKEAWGDETVGWEVERASVHMTAPDYQMVIAYPLAWSPGTQGPVVANAIIATIRNPEDLNQYRGRLDGAIVLATPPMPTSPRFVQDAFRHDEESLGVFETEGVDLLIRRHSRGQPEQSTFRREGISDAEVEEFYKSEGAAVILTASIGSDGTVYATGLPTTRENRTREGIENALPTLAVATEHYNRIHRILERGIAVTMDVDVRVAFDESDQRGFNIIGEIPGSDLADEVVMIGAHLDSWHSGTGASDNASGISVVLEAMRILKAIDARPRRTIRVALWSQEEIGHSGSRGYIQNHFGSPLDGTMPDYDRFSVYFNMDNGTGQFRGV</sequence>
<keyword evidence="17" id="KW-0325">Glycoprotein</keyword>
<evidence type="ECO:0000256" key="10">
    <source>
        <dbReference type="ARBA" id="ARBA00022729"/>
    </source>
</evidence>
<evidence type="ECO:0000256" key="13">
    <source>
        <dbReference type="ARBA" id="ARBA00022833"/>
    </source>
</evidence>
<feature type="non-terminal residue" evidence="22">
    <location>
        <position position="412"/>
    </location>
</feature>
<evidence type="ECO:0000256" key="12">
    <source>
        <dbReference type="ARBA" id="ARBA00022824"/>
    </source>
</evidence>
<evidence type="ECO:0000256" key="1">
    <source>
        <dbReference type="ARBA" id="ARBA00004240"/>
    </source>
</evidence>
<keyword evidence="6" id="KW-0964">Secreted</keyword>
<evidence type="ECO:0000256" key="7">
    <source>
        <dbReference type="ARBA" id="ARBA00022645"/>
    </source>
</evidence>
<evidence type="ECO:0000256" key="11">
    <source>
        <dbReference type="ARBA" id="ARBA00022801"/>
    </source>
</evidence>
<dbReference type="InterPro" id="IPR007484">
    <property type="entry name" value="Peptidase_M28"/>
</dbReference>
<evidence type="ECO:0000256" key="16">
    <source>
        <dbReference type="ARBA" id="ARBA00023145"/>
    </source>
</evidence>
<name>A0A381XFC2_9ZZZZ</name>
<dbReference type="Pfam" id="PF04389">
    <property type="entry name" value="Peptidase_M28"/>
    <property type="match status" value="1"/>
</dbReference>
<dbReference type="GO" id="GO:0046872">
    <property type="term" value="F:metal ion binding"/>
    <property type="evidence" value="ECO:0007669"/>
    <property type="project" value="UniProtKB-KW"/>
</dbReference>
<keyword evidence="9" id="KW-0479">Metal-binding</keyword>
<dbReference type="GO" id="GO:0070573">
    <property type="term" value="F:metallodipeptidase activity"/>
    <property type="evidence" value="ECO:0007669"/>
    <property type="project" value="InterPro"/>
</dbReference>
<keyword evidence="11" id="KW-0378">Hydrolase</keyword>
<evidence type="ECO:0000256" key="2">
    <source>
        <dbReference type="ARBA" id="ARBA00004371"/>
    </source>
</evidence>
<evidence type="ECO:0000256" key="3">
    <source>
        <dbReference type="ARBA" id="ARBA00004555"/>
    </source>
</evidence>
<keyword evidence="12" id="KW-0256">Endoplasmic reticulum</keyword>
<keyword evidence="7" id="KW-0121">Carboxypeptidase</keyword>
<dbReference type="GO" id="GO:0005576">
    <property type="term" value="C:extracellular region"/>
    <property type="evidence" value="ECO:0007669"/>
    <property type="project" value="UniProtKB-SubCell"/>
</dbReference>
<dbReference type="InterPro" id="IPR039866">
    <property type="entry name" value="CPQ"/>
</dbReference>
<dbReference type="PANTHER" id="PTHR12053:SF3">
    <property type="entry name" value="CARBOXYPEPTIDASE Q"/>
    <property type="match status" value="1"/>
</dbReference>
<keyword evidence="10" id="KW-0732">Signal</keyword>
<reference evidence="22" key="1">
    <citation type="submission" date="2018-05" db="EMBL/GenBank/DDBJ databases">
        <authorList>
            <person name="Lanie J.A."/>
            <person name="Ng W.-L."/>
            <person name="Kazmierczak K.M."/>
            <person name="Andrzejewski T.M."/>
            <person name="Davidsen T.M."/>
            <person name="Wayne K.J."/>
            <person name="Tettelin H."/>
            <person name="Glass J.I."/>
            <person name="Rusch D."/>
            <person name="Podicherti R."/>
            <person name="Tsui H.-C.T."/>
            <person name="Winkler M.E."/>
        </authorList>
    </citation>
    <scope>NUCLEOTIDE SEQUENCE</scope>
</reference>
<evidence type="ECO:0000256" key="15">
    <source>
        <dbReference type="ARBA" id="ARBA00023049"/>
    </source>
</evidence>
<evidence type="ECO:0000313" key="22">
    <source>
        <dbReference type="EMBL" id="SVA63310.1"/>
    </source>
</evidence>
<evidence type="ECO:0000259" key="21">
    <source>
        <dbReference type="Pfam" id="PF04389"/>
    </source>
</evidence>
<evidence type="ECO:0000256" key="18">
    <source>
        <dbReference type="ARBA" id="ARBA00023228"/>
    </source>
</evidence>
<proteinExistence type="predicted"/>
<keyword evidence="16" id="KW-0865">Zymogen</keyword>
<evidence type="ECO:0000256" key="20">
    <source>
        <dbReference type="ARBA" id="ARBA00033328"/>
    </source>
</evidence>
<dbReference type="SUPFAM" id="SSF53187">
    <property type="entry name" value="Zn-dependent exopeptidases"/>
    <property type="match status" value="1"/>
</dbReference>
<dbReference type="AlphaFoldDB" id="A0A381XFC2"/>
<dbReference type="GO" id="GO:0005783">
    <property type="term" value="C:endoplasmic reticulum"/>
    <property type="evidence" value="ECO:0007669"/>
    <property type="project" value="UniProtKB-SubCell"/>
</dbReference>
<evidence type="ECO:0000256" key="6">
    <source>
        <dbReference type="ARBA" id="ARBA00022525"/>
    </source>
</evidence>
<dbReference type="EMBL" id="UINC01014937">
    <property type="protein sequence ID" value="SVA63310.1"/>
    <property type="molecule type" value="Genomic_DNA"/>
</dbReference>
<evidence type="ECO:0000256" key="9">
    <source>
        <dbReference type="ARBA" id="ARBA00022723"/>
    </source>
</evidence>
<evidence type="ECO:0000256" key="8">
    <source>
        <dbReference type="ARBA" id="ARBA00022670"/>
    </source>
</evidence>